<dbReference type="Proteomes" id="UP000678393">
    <property type="component" value="Unassembled WGS sequence"/>
</dbReference>
<feature type="region of interest" description="Disordered" evidence="5">
    <location>
        <begin position="365"/>
        <end position="396"/>
    </location>
</feature>
<name>A0A8S3YNX2_9EUPU</name>
<evidence type="ECO:0000313" key="9">
    <source>
        <dbReference type="EMBL" id="CAG5116046.1"/>
    </source>
</evidence>
<dbReference type="OrthoDB" id="6152746at2759"/>
<dbReference type="CDD" id="cd18989">
    <property type="entry name" value="LGIC_ECD_cation"/>
    <property type="match status" value="1"/>
</dbReference>
<protein>
    <submittedName>
        <fullName evidence="9">Uncharacterized protein</fullName>
    </submittedName>
</protein>
<dbReference type="AlphaFoldDB" id="A0A8S3YNX2"/>
<evidence type="ECO:0000256" key="6">
    <source>
        <dbReference type="SAM" id="Phobius"/>
    </source>
</evidence>
<accession>A0A8S3YNX2</accession>
<evidence type="ECO:0000256" key="1">
    <source>
        <dbReference type="ARBA" id="ARBA00004141"/>
    </source>
</evidence>
<dbReference type="PANTHER" id="PTHR18945">
    <property type="entry name" value="NEUROTRANSMITTER GATED ION CHANNEL"/>
    <property type="match status" value="1"/>
</dbReference>
<feature type="domain" description="Neurotransmitter-gated ion-channel ligand-binding" evidence="7">
    <location>
        <begin position="48"/>
        <end position="205"/>
    </location>
</feature>
<dbReference type="EMBL" id="CAJHNH020000202">
    <property type="protein sequence ID" value="CAG5116046.1"/>
    <property type="molecule type" value="Genomic_DNA"/>
</dbReference>
<evidence type="ECO:0000259" key="8">
    <source>
        <dbReference type="Pfam" id="PF02932"/>
    </source>
</evidence>
<feature type="compositionally biased region" description="Basic and acidic residues" evidence="5">
    <location>
        <begin position="373"/>
        <end position="384"/>
    </location>
</feature>
<dbReference type="SUPFAM" id="SSF90112">
    <property type="entry name" value="Neurotransmitter-gated ion-channel transmembrane pore"/>
    <property type="match status" value="1"/>
</dbReference>
<evidence type="ECO:0000256" key="4">
    <source>
        <dbReference type="ARBA" id="ARBA00023136"/>
    </source>
</evidence>
<comment type="subcellular location">
    <subcellularLocation>
        <location evidence="1">Membrane</location>
        <topology evidence="1">Multi-pass membrane protein</topology>
    </subcellularLocation>
</comment>
<feature type="transmembrane region" description="Helical" evidence="6">
    <location>
        <begin position="233"/>
        <end position="253"/>
    </location>
</feature>
<dbReference type="Gene3D" id="2.70.170.10">
    <property type="entry name" value="Neurotransmitter-gated ion-channel ligand-binding domain"/>
    <property type="match status" value="1"/>
</dbReference>
<dbReference type="Pfam" id="PF02932">
    <property type="entry name" value="Neur_chan_memb"/>
    <property type="match status" value="1"/>
</dbReference>
<dbReference type="InterPro" id="IPR038050">
    <property type="entry name" value="Neuro_actylchol_rec"/>
</dbReference>
<dbReference type="InterPro" id="IPR006201">
    <property type="entry name" value="Neur_channel"/>
</dbReference>
<dbReference type="SUPFAM" id="SSF63712">
    <property type="entry name" value="Nicotinic receptor ligand binding domain-like"/>
    <property type="match status" value="1"/>
</dbReference>
<evidence type="ECO:0000256" key="2">
    <source>
        <dbReference type="ARBA" id="ARBA00022692"/>
    </source>
</evidence>
<dbReference type="GO" id="GO:0004888">
    <property type="term" value="F:transmembrane signaling receptor activity"/>
    <property type="evidence" value="ECO:0007669"/>
    <property type="project" value="InterPro"/>
</dbReference>
<evidence type="ECO:0000313" key="10">
    <source>
        <dbReference type="Proteomes" id="UP000678393"/>
    </source>
</evidence>
<proteinExistence type="predicted"/>
<dbReference type="PROSITE" id="PS00236">
    <property type="entry name" value="NEUROTR_ION_CHANNEL"/>
    <property type="match status" value="1"/>
</dbReference>
<dbReference type="InterPro" id="IPR006202">
    <property type="entry name" value="Neur_chan_lig-bd"/>
</dbReference>
<feature type="transmembrane region" description="Helical" evidence="6">
    <location>
        <begin position="440"/>
        <end position="460"/>
    </location>
</feature>
<dbReference type="Pfam" id="PF02931">
    <property type="entry name" value="Neur_chan_LBD"/>
    <property type="match status" value="1"/>
</dbReference>
<evidence type="ECO:0000256" key="5">
    <source>
        <dbReference type="SAM" id="MobiDB-lite"/>
    </source>
</evidence>
<dbReference type="CDD" id="cd19051">
    <property type="entry name" value="LGIC_TM_cation"/>
    <property type="match status" value="1"/>
</dbReference>
<feature type="transmembrane region" description="Helical" evidence="6">
    <location>
        <begin position="296"/>
        <end position="316"/>
    </location>
</feature>
<feature type="region of interest" description="Disordered" evidence="5">
    <location>
        <begin position="324"/>
        <end position="347"/>
    </location>
</feature>
<comment type="caution">
    <text evidence="9">The sequence shown here is derived from an EMBL/GenBank/DDBJ whole genome shotgun (WGS) entry which is preliminary data.</text>
</comment>
<keyword evidence="3 6" id="KW-1133">Transmembrane helix</keyword>
<dbReference type="InterPro" id="IPR036719">
    <property type="entry name" value="Neuro-gated_channel_TM_sf"/>
</dbReference>
<dbReference type="GO" id="GO:0005230">
    <property type="term" value="F:extracellular ligand-gated monoatomic ion channel activity"/>
    <property type="evidence" value="ECO:0007669"/>
    <property type="project" value="InterPro"/>
</dbReference>
<feature type="transmembrane region" description="Helical" evidence="6">
    <location>
        <begin position="265"/>
        <end position="284"/>
    </location>
</feature>
<gene>
    <name evidence="9" type="ORF">CUNI_LOCUS1604</name>
</gene>
<feature type="domain" description="Neurotransmitter-gated ion-channel transmembrane" evidence="8">
    <location>
        <begin position="239"/>
        <end position="452"/>
    </location>
</feature>
<organism evidence="9 10">
    <name type="scientific">Candidula unifasciata</name>
    <dbReference type="NCBI Taxonomy" id="100452"/>
    <lineage>
        <taxon>Eukaryota</taxon>
        <taxon>Metazoa</taxon>
        <taxon>Spiralia</taxon>
        <taxon>Lophotrochozoa</taxon>
        <taxon>Mollusca</taxon>
        <taxon>Gastropoda</taxon>
        <taxon>Heterobranchia</taxon>
        <taxon>Euthyneura</taxon>
        <taxon>Panpulmonata</taxon>
        <taxon>Eupulmonata</taxon>
        <taxon>Stylommatophora</taxon>
        <taxon>Helicina</taxon>
        <taxon>Helicoidea</taxon>
        <taxon>Geomitridae</taxon>
        <taxon>Candidula</taxon>
    </lineage>
</organism>
<evidence type="ECO:0000256" key="3">
    <source>
        <dbReference type="ARBA" id="ARBA00022989"/>
    </source>
</evidence>
<keyword evidence="2 6" id="KW-0812">Transmembrane</keyword>
<dbReference type="Gene3D" id="1.20.58.390">
    <property type="entry name" value="Neurotransmitter-gated ion-channel transmembrane domain"/>
    <property type="match status" value="1"/>
</dbReference>
<sequence length="461" mass="52974">MLKGALREVVIVIYILTIIHITWIKATTPMESYISLENYVRNTDSIKHKLPVNIAGNLTLLLTFRAFQIIDVDELNQSVQVLSVLIVYWKYFDIHWEPSQYNGISSVLLDSSEVWTPTIVIPRSMTSINLELSDKVEISPDGRVMSLIPGIQEISCFMDLLDFPFDRHNCTIAFLESTRSTVYPEMDIAYIDQMATHFIKNAEWRLERHGCGFVQSYLNYTECWFVMSRQRRFYLTTLLAPLILMSAMTLLVFCLPAESGEKISFVISIFVSMTMFLSIITDVIPRSMNQIPRFLALILVTVVVIFLATAATVVVLNRYNKEKKQKLRGTKNKPPSTPNNQSSNQKEKDWIFSMENNVRAFQNSGEKATAFDPEGRSRVDEETKKRNKSSAWTSSMTATTRNSNRISVVSEEDDDFGRRQNASLWTMHFCNLTHGQLDTMFFWIFLGANIIVYTWILGVYI</sequence>
<keyword evidence="10" id="KW-1185">Reference proteome</keyword>
<feature type="transmembrane region" description="Helical" evidence="6">
    <location>
        <begin position="6"/>
        <end position="24"/>
    </location>
</feature>
<reference evidence="9" key="1">
    <citation type="submission" date="2021-04" db="EMBL/GenBank/DDBJ databases">
        <authorList>
            <consortium name="Molecular Ecology Group"/>
        </authorList>
    </citation>
    <scope>NUCLEOTIDE SEQUENCE</scope>
</reference>
<keyword evidence="4 6" id="KW-0472">Membrane</keyword>
<dbReference type="InterPro" id="IPR006029">
    <property type="entry name" value="Neurotrans-gated_channel_TM"/>
</dbReference>
<dbReference type="InterPro" id="IPR036734">
    <property type="entry name" value="Neur_chan_lig-bd_sf"/>
</dbReference>
<dbReference type="GO" id="GO:0016020">
    <property type="term" value="C:membrane"/>
    <property type="evidence" value="ECO:0007669"/>
    <property type="project" value="UniProtKB-SubCell"/>
</dbReference>
<dbReference type="InterPro" id="IPR018000">
    <property type="entry name" value="Neurotransmitter_ion_chnl_CS"/>
</dbReference>
<evidence type="ECO:0000259" key="7">
    <source>
        <dbReference type="Pfam" id="PF02931"/>
    </source>
</evidence>